<feature type="signal peptide" evidence="1">
    <location>
        <begin position="1"/>
        <end position="18"/>
    </location>
</feature>
<dbReference type="PANTHER" id="PTHR36507:SF1">
    <property type="entry name" value="BLL1555 PROTEIN"/>
    <property type="match status" value="1"/>
</dbReference>
<feature type="chain" id="PRO_5045175724" description="Blue (type 1) copper domain-containing protein" evidence="1">
    <location>
        <begin position="19"/>
        <end position="189"/>
    </location>
</feature>
<accession>A0ABU5H928</accession>
<dbReference type="SUPFAM" id="SSF49452">
    <property type="entry name" value="Starch-binding domain-like"/>
    <property type="match status" value="1"/>
</dbReference>
<dbReference type="InterPro" id="IPR052721">
    <property type="entry name" value="ET_Amicyanin"/>
</dbReference>
<name>A0ABU5H928_9BACT</name>
<evidence type="ECO:0000313" key="3">
    <source>
        <dbReference type="Proteomes" id="UP001291309"/>
    </source>
</evidence>
<evidence type="ECO:0008006" key="4">
    <source>
        <dbReference type="Google" id="ProtNLM"/>
    </source>
</evidence>
<dbReference type="PANTHER" id="PTHR36507">
    <property type="entry name" value="BLL1555 PROTEIN"/>
    <property type="match status" value="1"/>
</dbReference>
<keyword evidence="3" id="KW-1185">Reference proteome</keyword>
<comment type="caution">
    <text evidence="2">The sequence shown here is derived from an EMBL/GenBank/DDBJ whole genome shotgun (WGS) entry which is preliminary data.</text>
</comment>
<evidence type="ECO:0000313" key="2">
    <source>
        <dbReference type="EMBL" id="MDY7229272.1"/>
    </source>
</evidence>
<keyword evidence="1" id="KW-0732">Signal</keyword>
<reference evidence="2 3" key="1">
    <citation type="submission" date="2023-12" db="EMBL/GenBank/DDBJ databases">
        <title>the genome sequence of Hyalangium sp. s54d21.</title>
        <authorList>
            <person name="Zhang X."/>
        </authorList>
    </citation>
    <scope>NUCLEOTIDE SEQUENCE [LARGE SCALE GENOMIC DNA]</scope>
    <source>
        <strain evidence="3">s54d21</strain>
    </source>
</reference>
<gene>
    <name evidence="2" type="ORF">SYV04_22965</name>
</gene>
<sequence>MRLAVAAVACVLGLPAAAGTVKGKLPVADAQEAERTVIYIEEVPDSSFTPPAATPVKLSQRGARFAPAVLPVLKNTTVDLTNDDWVTHNVFSKSKVKAFDLGLYGKEQAKVVKFEQTGAVEVFCSIHPRMNGVILVLQNPFFTKPEADGSFTLQNVPAGDWKVRVYRPGLDKAPTPVKVPAKGNVQIDL</sequence>
<protein>
    <recommendedName>
        <fullName evidence="4">Blue (type 1) copper domain-containing protein</fullName>
    </recommendedName>
</protein>
<evidence type="ECO:0000256" key="1">
    <source>
        <dbReference type="SAM" id="SignalP"/>
    </source>
</evidence>
<proteinExistence type="predicted"/>
<dbReference type="RefSeq" id="WP_321547992.1">
    <property type="nucleotide sequence ID" value="NZ_JAXIVS010000007.1"/>
</dbReference>
<dbReference type="SUPFAM" id="SSF49503">
    <property type="entry name" value="Cupredoxins"/>
    <property type="match status" value="1"/>
</dbReference>
<organism evidence="2 3">
    <name type="scientific">Hyalangium rubrum</name>
    <dbReference type="NCBI Taxonomy" id="3103134"/>
    <lineage>
        <taxon>Bacteria</taxon>
        <taxon>Pseudomonadati</taxon>
        <taxon>Myxococcota</taxon>
        <taxon>Myxococcia</taxon>
        <taxon>Myxococcales</taxon>
        <taxon>Cystobacterineae</taxon>
        <taxon>Archangiaceae</taxon>
        <taxon>Hyalangium</taxon>
    </lineage>
</organism>
<dbReference type="Gene3D" id="2.60.40.420">
    <property type="entry name" value="Cupredoxins - blue copper proteins"/>
    <property type="match status" value="1"/>
</dbReference>
<dbReference type="EMBL" id="JAXIVS010000007">
    <property type="protein sequence ID" value="MDY7229272.1"/>
    <property type="molecule type" value="Genomic_DNA"/>
</dbReference>
<dbReference type="Proteomes" id="UP001291309">
    <property type="component" value="Unassembled WGS sequence"/>
</dbReference>
<dbReference type="InterPro" id="IPR013784">
    <property type="entry name" value="Carb-bd-like_fold"/>
</dbReference>
<dbReference type="InterPro" id="IPR008972">
    <property type="entry name" value="Cupredoxin"/>
</dbReference>